<accession>A0AAV7G4M5</accession>
<organism evidence="2 3">
    <name type="scientific">Dendrobium chrysotoxum</name>
    <name type="common">Orchid</name>
    <dbReference type="NCBI Taxonomy" id="161865"/>
    <lineage>
        <taxon>Eukaryota</taxon>
        <taxon>Viridiplantae</taxon>
        <taxon>Streptophyta</taxon>
        <taxon>Embryophyta</taxon>
        <taxon>Tracheophyta</taxon>
        <taxon>Spermatophyta</taxon>
        <taxon>Magnoliopsida</taxon>
        <taxon>Liliopsida</taxon>
        <taxon>Asparagales</taxon>
        <taxon>Orchidaceae</taxon>
        <taxon>Epidendroideae</taxon>
        <taxon>Malaxideae</taxon>
        <taxon>Dendrobiinae</taxon>
        <taxon>Dendrobium</taxon>
    </lineage>
</organism>
<comment type="caution">
    <text evidence="2">The sequence shown here is derived from an EMBL/GenBank/DDBJ whole genome shotgun (WGS) entry which is preliminary data.</text>
</comment>
<evidence type="ECO:0000313" key="3">
    <source>
        <dbReference type="Proteomes" id="UP000775213"/>
    </source>
</evidence>
<evidence type="ECO:0000256" key="1">
    <source>
        <dbReference type="SAM" id="MobiDB-lite"/>
    </source>
</evidence>
<feature type="region of interest" description="Disordered" evidence="1">
    <location>
        <begin position="47"/>
        <end position="75"/>
    </location>
</feature>
<dbReference type="AlphaFoldDB" id="A0AAV7G4M5"/>
<dbReference type="Proteomes" id="UP000775213">
    <property type="component" value="Unassembled WGS sequence"/>
</dbReference>
<dbReference type="EMBL" id="JAGFBR010000018">
    <property type="protein sequence ID" value="KAH0450643.1"/>
    <property type="molecule type" value="Genomic_DNA"/>
</dbReference>
<gene>
    <name evidence="2" type="ORF">IEQ34_021335</name>
</gene>
<evidence type="ECO:0000313" key="2">
    <source>
        <dbReference type="EMBL" id="KAH0450643.1"/>
    </source>
</evidence>
<name>A0AAV7G4M5_DENCH</name>
<sequence>MEMHRQYIQIELHWSMLFVYNMVLIEKTSFEMRNTQVLKQSYPKRRANSETAAVYSRNSAKSRGKTAKTGRNMEEINSKKLANLEFLNRSKLQRTQEMNLREGKLNSPNFERKPFTPQASNLNSRPPLSVAATLCRPPPIAAIPPASHRRR</sequence>
<feature type="region of interest" description="Disordered" evidence="1">
    <location>
        <begin position="93"/>
        <end position="125"/>
    </location>
</feature>
<protein>
    <submittedName>
        <fullName evidence="2">Uncharacterized protein</fullName>
    </submittedName>
</protein>
<reference evidence="2 3" key="1">
    <citation type="journal article" date="2021" name="Hortic Res">
        <title>Chromosome-scale assembly of the Dendrobium chrysotoxum genome enhances the understanding of orchid evolution.</title>
        <authorList>
            <person name="Zhang Y."/>
            <person name="Zhang G.Q."/>
            <person name="Zhang D."/>
            <person name="Liu X.D."/>
            <person name="Xu X.Y."/>
            <person name="Sun W.H."/>
            <person name="Yu X."/>
            <person name="Zhu X."/>
            <person name="Wang Z.W."/>
            <person name="Zhao X."/>
            <person name="Zhong W.Y."/>
            <person name="Chen H."/>
            <person name="Yin W.L."/>
            <person name="Huang T."/>
            <person name="Niu S.C."/>
            <person name="Liu Z.J."/>
        </authorList>
    </citation>
    <scope>NUCLEOTIDE SEQUENCE [LARGE SCALE GENOMIC DNA]</scope>
    <source>
        <strain evidence="2">Lindl</strain>
    </source>
</reference>
<proteinExistence type="predicted"/>
<feature type="compositionally biased region" description="Basic and acidic residues" evidence="1">
    <location>
        <begin position="99"/>
        <end position="114"/>
    </location>
</feature>
<keyword evidence="3" id="KW-1185">Reference proteome</keyword>